<dbReference type="InterPro" id="IPR013103">
    <property type="entry name" value="RVT_2"/>
</dbReference>
<evidence type="ECO:0000313" key="3">
    <source>
        <dbReference type="EMBL" id="KAL1214883.1"/>
    </source>
</evidence>
<organism evidence="3 4">
    <name type="scientific">Cardamine amara subsp. amara</name>
    <dbReference type="NCBI Taxonomy" id="228776"/>
    <lineage>
        <taxon>Eukaryota</taxon>
        <taxon>Viridiplantae</taxon>
        <taxon>Streptophyta</taxon>
        <taxon>Embryophyta</taxon>
        <taxon>Tracheophyta</taxon>
        <taxon>Spermatophyta</taxon>
        <taxon>Magnoliopsida</taxon>
        <taxon>eudicotyledons</taxon>
        <taxon>Gunneridae</taxon>
        <taxon>Pentapetalae</taxon>
        <taxon>rosids</taxon>
        <taxon>malvids</taxon>
        <taxon>Brassicales</taxon>
        <taxon>Brassicaceae</taxon>
        <taxon>Cardamineae</taxon>
        <taxon>Cardamine</taxon>
    </lineage>
</organism>
<feature type="domain" description="Reverse transcriptase Ty1/copia-type" evidence="2">
    <location>
        <begin position="265"/>
        <end position="506"/>
    </location>
</feature>
<name>A0ABD1B8J2_CARAN</name>
<keyword evidence="4" id="KW-1185">Reference proteome</keyword>
<feature type="region of interest" description="Disordered" evidence="1">
    <location>
        <begin position="130"/>
        <end position="170"/>
    </location>
</feature>
<evidence type="ECO:0000256" key="1">
    <source>
        <dbReference type="SAM" id="MobiDB-lite"/>
    </source>
</evidence>
<dbReference type="InterPro" id="IPR043502">
    <property type="entry name" value="DNA/RNA_pol_sf"/>
</dbReference>
<dbReference type="Pfam" id="PF07727">
    <property type="entry name" value="RVT_2"/>
    <property type="match status" value="1"/>
</dbReference>
<gene>
    <name evidence="3" type="ORF">V5N11_010209</name>
</gene>
<protein>
    <submittedName>
        <fullName evidence="3">Retrovirus-related Pol polyprotein from transposon TNT 1-94</fullName>
    </submittedName>
</protein>
<comment type="caution">
    <text evidence="3">The sequence shown here is derived from an EMBL/GenBank/DDBJ whole genome shotgun (WGS) entry which is preliminary data.</text>
</comment>
<accession>A0ABD1B8J2</accession>
<dbReference type="SUPFAM" id="SSF56672">
    <property type="entry name" value="DNA/RNA polymerases"/>
    <property type="match status" value="1"/>
</dbReference>
<dbReference type="EMBL" id="JBANAX010000296">
    <property type="protein sequence ID" value="KAL1214883.1"/>
    <property type="molecule type" value="Genomic_DNA"/>
</dbReference>
<proteinExistence type="predicted"/>
<evidence type="ECO:0000259" key="2">
    <source>
        <dbReference type="Pfam" id="PF07727"/>
    </source>
</evidence>
<dbReference type="Proteomes" id="UP001558713">
    <property type="component" value="Unassembled WGS sequence"/>
</dbReference>
<dbReference type="AlphaFoldDB" id="A0ABD1B8J2"/>
<evidence type="ECO:0000313" key="4">
    <source>
        <dbReference type="Proteomes" id="UP001558713"/>
    </source>
</evidence>
<sequence length="569" mass="65697">MGPQRRMGIYVGYDSPTIVKYLEPTTGDLFKARYADCHFDESNYPTLGGDNNRLVKEITWNQTSLTWQDPRTKECEIEVQKIIHLQKLANQLPDSFADPKRVTKSYIPAVNAPIRIDVQEGHTQVATESKVRLKRGRPLGSKDKNTQKSKKGAMGESEVIGTLDMNEPKEPNIDTRDAELQGPEVLDNNEISINYVMSRKQWNRKNVDIDKTFAYKVALNIMDISEDLEPTSILECTQRKDWIKWKEAINVELNSLRKRNVFGPIIRTPLDIKPVGHKWVFVRKRNENNEIVRHKARLVAQGFTQRPRIDYEETYSLVVDAITFRLLISLAIRENLDMRLMDVVTAYLYGPLDNEIYMKVPEGIELKDKESSREQHCIKLNKSLYGLKQSGRMWYNKLSEYLVKEGYKNNPINPCVFIKKFTKGFVIIAVYVDDLNILRTSEEISQTVEYLKKEFEMKDLGKTRFCLGLQLEYMNNGILVHQTTYTEKVLKRFNMDQSHPLSSPMVVRSLDLDKDLFGPKKDDEDVLGPEVPYLSAIGALMYLASHTRPDICFAVNLLSRFSLCPTQRH</sequence>
<reference evidence="3 4" key="1">
    <citation type="submission" date="2024-04" db="EMBL/GenBank/DDBJ databases">
        <title>Genome assembly C_amara_ONT_v2.</title>
        <authorList>
            <person name="Yant L."/>
            <person name="Moore C."/>
            <person name="Slenker M."/>
        </authorList>
    </citation>
    <scope>NUCLEOTIDE SEQUENCE [LARGE SCALE GENOMIC DNA]</scope>
    <source>
        <tissue evidence="3">Leaf</tissue>
    </source>
</reference>